<feature type="transmembrane region" description="Helical" evidence="5">
    <location>
        <begin position="222"/>
        <end position="242"/>
    </location>
</feature>
<feature type="transmembrane region" description="Helical" evidence="5">
    <location>
        <begin position="20"/>
        <end position="43"/>
    </location>
</feature>
<feature type="domain" description="G-protein coupled receptors family 1 profile" evidence="6">
    <location>
        <begin position="36"/>
        <end position="286"/>
    </location>
</feature>
<dbReference type="InterPro" id="IPR000276">
    <property type="entry name" value="GPCR_Rhodpsn"/>
</dbReference>
<reference evidence="8" key="1">
    <citation type="submission" date="2022-11" db="UniProtKB">
        <authorList>
            <consortium name="WormBaseParasite"/>
        </authorList>
    </citation>
    <scope>IDENTIFICATION</scope>
</reference>
<accession>A0A914HW27</accession>
<evidence type="ECO:0000256" key="4">
    <source>
        <dbReference type="ARBA" id="ARBA00023136"/>
    </source>
</evidence>
<evidence type="ECO:0000256" key="5">
    <source>
        <dbReference type="SAM" id="Phobius"/>
    </source>
</evidence>
<evidence type="ECO:0000259" key="6">
    <source>
        <dbReference type="PROSITE" id="PS50262"/>
    </source>
</evidence>
<keyword evidence="7" id="KW-1185">Reference proteome</keyword>
<feature type="transmembrane region" description="Helical" evidence="5">
    <location>
        <begin position="134"/>
        <end position="154"/>
    </location>
</feature>
<dbReference type="SMART" id="SM01381">
    <property type="entry name" value="7TM_GPCR_Srsx"/>
    <property type="match status" value="1"/>
</dbReference>
<dbReference type="PANTHER" id="PTHR23360:SF5">
    <property type="entry name" value="G-PROTEIN COUPLED RECEPTORS FAMILY 1 PROFILE DOMAIN-CONTAINING PROTEIN"/>
    <property type="match status" value="1"/>
</dbReference>
<dbReference type="GO" id="GO:0016020">
    <property type="term" value="C:membrane"/>
    <property type="evidence" value="ECO:0007669"/>
    <property type="project" value="UniProtKB-SubCell"/>
</dbReference>
<keyword evidence="4 5" id="KW-0472">Membrane</keyword>
<protein>
    <submittedName>
        <fullName evidence="8">G-protein coupled receptors family 1 profile domain-containing protein</fullName>
    </submittedName>
</protein>
<dbReference type="PANTHER" id="PTHR23360">
    <property type="entry name" value="G-PROTEIN COUPLED RECEPTORS FAMILY 1 PROFILE DOMAIN-CONTAINING PROTEIN-RELATED"/>
    <property type="match status" value="1"/>
</dbReference>
<dbReference type="Proteomes" id="UP000887572">
    <property type="component" value="Unplaced"/>
</dbReference>
<keyword evidence="2 5" id="KW-0812">Transmembrane</keyword>
<dbReference type="PROSITE" id="PS00237">
    <property type="entry name" value="G_PROTEIN_RECEP_F1_1"/>
    <property type="match status" value="1"/>
</dbReference>
<evidence type="ECO:0000256" key="1">
    <source>
        <dbReference type="ARBA" id="ARBA00004370"/>
    </source>
</evidence>
<dbReference type="InterPro" id="IPR019424">
    <property type="entry name" value="7TM_GPCR_Srsx"/>
</dbReference>
<feature type="transmembrane region" description="Helical" evidence="5">
    <location>
        <begin position="184"/>
        <end position="201"/>
    </location>
</feature>
<comment type="subcellular location">
    <subcellularLocation>
        <location evidence="1">Membrane</location>
    </subcellularLocation>
</comment>
<dbReference type="PROSITE" id="PS50262">
    <property type="entry name" value="G_PROTEIN_RECEP_F1_2"/>
    <property type="match status" value="1"/>
</dbReference>
<dbReference type="Gene3D" id="1.20.1070.10">
    <property type="entry name" value="Rhodopsin 7-helix transmembrane proteins"/>
    <property type="match status" value="1"/>
</dbReference>
<proteinExistence type="predicted"/>
<keyword evidence="3 5" id="KW-1133">Transmembrane helix</keyword>
<dbReference type="WBParaSite" id="Gr19_v10_g4544.t1">
    <property type="protein sequence ID" value="Gr19_v10_g4544.t1"/>
    <property type="gene ID" value="Gr19_v10_g4544"/>
</dbReference>
<dbReference type="SUPFAM" id="SSF81321">
    <property type="entry name" value="Family A G protein-coupled receptor-like"/>
    <property type="match status" value="1"/>
</dbReference>
<feature type="transmembrane region" description="Helical" evidence="5">
    <location>
        <begin position="339"/>
        <end position="357"/>
    </location>
</feature>
<dbReference type="Pfam" id="PF10320">
    <property type="entry name" value="7TM_GPCR_Srsx"/>
    <property type="match status" value="1"/>
</dbReference>
<feature type="transmembrane region" description="Helical" evidence="5">
    <location>
        <begin position="262"/>
        <end position="287"/>
    </location>
</feature>
<dbReference type="GO" id="GO:0004930">
    <property type="term" value="F:G protein-coupled receptor activity"/>
    <property type="evidence" value="ECO:0007669"/>
    <property type="project" value="InterPro"/>
</dbReference>
<feature type="transmembrane region" description="Helical" evidence="5">
    <location>
        <begin position="96"/>
        <end position="122"/>
    </location>
</feature>
<feature type="transmembrane region" description="Helical" evidence="5">
    <location>
        <begin position="55"/>
        <end position="76"/>
    </location>
</feature>
<evidence type="ECO:0000313" key="8">
    <source>
        <dbReference type="WBParaSite" id="Gr19_v10_g4544.t1"/>
    </source>
</evidence>
<organism evidence="7 8">
    <name type="scientific">Globodera rostochiensis</name>
    <name type="common">Golden nematode worm</name>
    <name type="synonym">Heterodera rostochiensis</name>
    <dbReference type="NCBI Taxonomy" id="31243"/>
    <lineage>
        <taxon>Eukaryota</taxon>
        <taxon>Metazoa</taxon>
        <taxon>Ecdysozoa</taxon>
        <taxon>Nematoda</taxon>
        <taxon>Chromadorea</taxon>
        <taxon>Rhabditida</taxon>
        <taxon>Tylenchina</taxon>
        <taxon>Tylenchomorpha</taxon>
        <taxon>Tylenchoidea</taxon>
        <taxon>Heteroderidae</taxon>
        <taxon>Heteroderinae</taxon>
        <taxon>Globodera</taxon>
    </lineage>
</organism>
<dbReference type="InterPro" id="IPR047130">
    <property type="entry name" value="7TM_GPCR_Srsx_nematod"/>
</dbReference>
<evidence type="ECO:0000256" key="2">
    <source>
        <dbReference type="ARBA" id="ARBA00022692"/>
    </source>
</evidence>
<dbReference type="InterPro" id="IPR017452">
    <property type="entry name" value="GPCR_Rhodpsn_7TM"/>
</dbReference>
<sequence>MNSSNSYTTSKLSLLAVSVYFFTVTKSVLCLIGILLNLSLIYVTVRAKWLHGICNILLVLYDASLIPFLAGVPFYLIEIGTGVNSMQVYDCFRIQILPLFMFCASFPLMLCIATDRFIGVVFPMKYKSLNKWTAVGVALALSSTYSSFYIFAAYQNAKQHHIPIACTTTAALGAVVNTIAKTNFALELVAILMYISIWLHMNNLDKKLRKENQTNNVTIRRLFKSLFTILLVDFVGWSTNSLSITILDLIGITTSSVKSDQLLYYFITSSLNYLAYISSSSNAILLYSFSQEYQRAFDEFLPGWIIAIGPYDHGPLYKRHQWPISNLASHHAMIATTRCVLLVLLGATMAQAFLSTLDVAPSAVRNRRHGDGGGCGCGGGAVQLAVGCASPPPPPPPCGCGGSGGGGGGCGCGGGCGGAVKFAISCASPPPPPCGCGCGCGGGRGCGCCNGGGSIQLGISCASPPPPHPPCGCGCGCGCGRRKRMALMHLQRSLGGFE</sequence>
<dbReference type="AlphaFoldDB" id="A0A914HW27"/>
<evidence type="ECO:0000256" key="3">
    <source>
        <dbReference type="ARBA" id="ARBA00022989"/>
    </source>
</evidence>
<name>A0A914HW27_GLORO</name>
<evidence type="ECO:0000313" key="7">
    <source>
        <dbReference type="Proteomes" id="UP000887572"/>
    </source>
</evidence>
<dbReference type="CDD" id="cd00637">
    <property type="entry name" value="7tm_classA_rhodopsin-like"/>
    <property type="match status" value="1"/>
</dbReference>